<dbReference type="AlphaFoldDB" id="A0A4C2E707"/>
<dbReference type="Proteomes" id="UP000301737">
    <property type="component" value="Unassembled WGS sequence"/>
</dbReference>
<name>A0A4C2E707_9SACH</name>
<dbReference type="FunFam" id="3.40.970.10:FF:000001">
    <property type="entry name" value="Ribonuclease H1"/>
    <property type="match status" value="1"/>
</dbReference>
<reference evidence="11 12" key="1">
    <citation type="submission" date="2019-01" db="EMBL/GenBank/DDBJ databases">
        <title>Draft Genome Sequencing of Zygosaccharomyces mellis Ca-7.</title>
        <authorList>
            <person name="Shiwa Y."/>
            <person name="Kanesaki Y."/>
            <person name="Ishige T."/>
            <person name="Mura K."/>
            <person name="Hori T."/>
            <person name="Tamura T."/>
        </authorList>
    </citation>
    <scope>NUCLEOTIDE SEQUENCE [LARGE SCALE GENOMIC DNA]</scope>
    <source>
        <strain evidence="11 12">Ca-7</strain>
    </source>
</reference>
<feature type="compositionally biased region" description="Low complexity" evidence="9">
    <location>
        <begin position="606"/>
        <end position="615"/>
    </location>
</feature>
<keyword evidence="5" id="KW-0479">Metal-binding</keyword>
<dbReference type="InterPro" id="IPR012337">
    <property type="entry name" value="RNaseH-like_sf"/>
</dbReference>
<comment type="similarity">
    <text evidence="2">Belongs to the RNase H family.</text>
</comment>
<keyword evidence="12" id="KW-1185">Reference proteome</keyword>
<proteinExistence type="inferred from homology"/>
<dbReference type="OrthoDB" id="407198at2759"/>
<dbReference type="InterPro" id="IPR022794">
    <property type="entry name" value="Bul1_C"/>
</dbReference>
<dbReference type="Pfam" id="PF04425">
    <property type="entry name" value="Bul1_N"/>
    <property type="match status" value="2"/>
</dbReference>
<dbReference type="InterPro" id="IPR036397">
    <property type="entry name" value="RNaseH_sf"/>
</dbReference>
<gene>
    <name evidence="11" type="ORF">ZYGM_003104</name>
</gene>
<dbReference type="Gene3D" id="3.30.420.10">
    <property type="entry name" value="Ribonuclease H-like superfamily/Ribonuclease H"/>
    <property type="match status" value="1"/>
</dbReference>
<feature type="domain" description="RNase H type-1" evidence="10">
    <location>
        <begin position="708"/>
        <end position="870"/>
    </location>
</feature>
<dbReference type="CDD" id="cd09280">
    <property type="entry name" value="RNase_HI_eukaryote_like"/>
    <property type="match status" value="1"/>
</dbReference>
<dbReference type="GO" id="GO:0004523">
    <property type="term" value="F:RNA-DNA hybrid ribonuclease activity"/>
    <property type="evidence" value="ECO:0007669"/>
    <property type="project" value="UniProtKB-EC"/>
</dbReference>
<evidence type="ECO:0000256" key="7">
    <source>
        <dbReference type="ARBA" id="ARBA00022801"/>
    </source>
</evidence>
<comment type="cofactor">
    <cofactor evidence="1">
        <name>Mg(2+)</name>
        <dbReference type="ChEBI" id="CHEBI:18420"/>
    </cofactor>
</comment>
<dbReference type="PROSITE" id="PS50879">
    <property type="entry name" value="RNASE_H_1"/>
    <property type="match status" value="1"/>
</dbReference>
<dbReference type="Pfam" id="PF00075">
    <property type="entry name" value="RNase_H"/>
    <property type="match status" value="1"/>
</dbReference>
<dbReference type="Pfam" id="PF01693">
    <property type="entry name" value="Cauli_VI"/>
    <property type="match status" value="2"/>
</dbReference>
<dbReference type="GO" id="GO:0003676">
    <property type="term" value="F:nucleic acid binding"/>
    <property type="evidence" value="ECO:0007669"/>
    <property type="project" value="InterPro"/>
</dbReference>
<dbReference type="PANTHER" id="PTHR31904:SF1">
    <property type="entry name" value="BYPASS OF STOP CODON PROTEIN 5-RELATED"/>
    <property type="match status" value="1"/>
</dbReference>
<evidence type="ECO:0000313" key="11">
    <source>
        <dbReference type="EMBL" id="GCE99990.1"/>
    </source>
</evidence>
<evidence type="ECO:0000256" key="3">
    <source>
        <dbReference type="ARBA" id="ARBA00012180"/>
    </source>
</evidence>
<dbReference type="SUPFAM" id="SSF53098">
    <property type="entry name" value="Ribonuclease H-like"/>
    <property type="match status" value="1"/>
</dbReference>
<feature type="region of interest" description="Disordered" evidence="9">
    <location>
        <begin position="606"/>
        <end position="627"/>
    </location>
</feature>
<dbReference type="InterPro" id="IPR007519">
    <property type="entry name" value="Bul1_N"/>
</dbReference>
<evidence type="ECO:0000256" key="5">
    <source>
        <dbReference type="ARBA" id="ARBA00022723"/>
    </source>
</evidence>
<evidence type="ECO:0000256" key="4">
    <source>
        <dbReference type="ARBA" id="ARBA00022722"/>
    </source>
</evidence>
<dbReference type="InterPro" id="IPR014752">
    <property type="entry name" value="Arrestin-like_C"/>
</dbReference>
<dbReference type="Gene3D" id="3.40.970.10">
    <property type="entry name" value="Ribonuclease H1, N-terminal domain"/>
    <property type="match status" value="2"/>
</dbReference>
<dbReference type="Pfam" id="PF04426">
    <property type="entry name" value="Bul1_C"/>
    <property type="match status" value="2"/>
</dbReference>
<dbReference type="InterPro" id="IPR002156">
    <property type="entry name" value="RNaseH_domain"/>
</dbReference>
<evidence type="ECO:0000313" key="12">
    <source>
        <dbReference type="Proteomes" id="UP000301737"/>
    </source>
</evidence>
<protein>
    <recommendedName>
        <fullName evidence="3">ribonuclease H</fullName>
        <ecNumber evidence="3">3.1.26.4</ecNumber>
    </recommendedName>
</protein>
<dbReference type="InterPro" id="IPR011320">
    <property type="entry name" value="RNase_H1_N"/>
</dbReference>
<dbReference type="GO" id="GO:0046872">
    <property type="term" value="F:metal ion binding"/>
    <property type="evidence" value="ECO:0007669"/>
    <property type="project" value="UniProtKB-KW"/>
</dbReference>
<dbReference type="InterPro" id="IPR009027">
    <property type="entry name" value="Ribosomal_bL9/RNase_H1_N"/>
</dbReference>
<evidence type="ECO:0000256" key="8">
    <source>
        <dbReference type="ARBA" id="ARBA00022842"/>
    </source>
</evidence>
<organism evidence="11 12">
    <name type="scientific">Zygosaccharomyces mellis</name>
    <dbReference type="NCBI Taxonomy" id="42258"/>
    <lineage>
        <taxon>Eukaryota</taxon>
        <taxon>Fungi</taxon>
        <taxon>Dikarya</taxon>
        <taxon>Ascomycota</taxon>
        <taxon>Saccharomycotina</taxon>
        <taxon>Saccharomycetes</taxon>
        <taxon>Saccharomycetales</taxon>
        <taxon>Saccharomycetaceae</taxon>
        <taxon>Zygosaccharomyces</taxon>
    </lineage>
</organism>
<dbReference type="InterPro" id="IPR037056">
    <property type="entry name" value="RNase_H1_N_sf"/>
</dbReference>
<keyword evidence="4" id="KW-0540">Nuclease</keyword>
<evidence type="ECO:0000256" key="9">
    <source>
        <dbReference type="SAM" id="MobiDB-lite"/>
    </source>
</evidence>
<evidence type="ECO:0000259" key="10">
    <source>
        <dbReference type="PROSITE" id="PS50879"/>
    </source>
</evidence>
<keyword evidence="8" id="KW-0460">Magnesium</keyword>
<dbReference type="EC" id="3.1.26.4" evidence="3"/>
<dbReference type="SUPFAM" id="SSF55658">
    <property type="entry name" value="L9 N-domain-like"/>
    <property type="match status" value="2"/>
</dbReference>
<keyword evidence="6" id="KW-0255">Endonuclease</keyword>
<evidence type="ECO:0000256" key="2">
    <source>
        <dbReference type="ARBA" id="ARBA00005300"/>
    </source>
</evidence>
<dbReference type="Gene3D" id="2.60.40.640">
    <property type="match status" value="1"/>
</dbReference>
<dbReference type="EMBL" id="BIMX01000014">
    <property type="protein sequence ID" value="GCE99990.1"/>
    <property type="molecule type" value="Genomic_DNA"/>
</dbReference>
<evidence type="ECO:0000256" key="1">
    <source>
        <dbReference type="ARBA" id="ARBA00001946"/>
    </source>
</evidence>
<comment type="caution">
    <text evidence="11">The sequence shown here is derived from an EMBL/GenBank/DDBJ whole genome shotgun (WGS) entry which is preliminary data.</text>
</comment>
<evidence type="ECO:0000256" key="6">
    <source>
        <dbReference type="ARBA" id="ARBA00022759"/>
    </source>
</evidence>
<dbReference type="InterPro" id="IPR039634">
    <property type="entry name" value="Bul1-like"/>
</dbReference>
<sequence length="873" mass="99128">MELSSEYEFNDVLTDSIKKYKPSLVACNTKKIDGGNFIDGVNWRGVSIEDARSLPLADDPYLVTKFRLVQGPGSSKIQRILKEYTNGDLVHGFLELKNTSSEPIHFDAFYLSLEGHMVVTNPLSRSRTTKTILKMDNDERLENDQVGHVGLPSDKILRPHTNYRKEFVFRIPDGLLETVCQCEIPEHSDLPPSVGLDEHHKQFKYQNLRIDTILGYARANEFGSPIWSFDLAEDLSINYSIEAVFVGRNVRKGGYCILKQSEYYVRIIPSNTWSPSTEDSQVVERQLSYKIVNRPTILKRFLHLFFASKETLDKSGVIILTASVPQRALPYHSPPLITHQNAFEFKNDLEQQNRLKIKDIIPRYQCDPLKNICVRIRYIPKDNKVPPKLRSVNLELLSITGKSSHHTPSKISYEVLLDEDKLYQLRKKSPEFSTLHINTSTLSDVFRVQKNSKWFTKDRWSFNGSEYEQDVVLDLEYSKNLCKTLIPSFTSCLLYQGKLPFIKAICWKNAIFTRSVRPSIELEIRMAKNGYYAVRKGRRSGIYFSWDECKSQVSGFSGAIFKKLDNYEDAKAFVGNGNGGYKGNRGSGNSNSGESNSFKSTYRGTSYGSSYHTSSPRVTKPAPKRTSNKYYSVKSSNPNVANKIFDNWSECQKYVKGQRGLSFKGFTDEADARGYIDGSLSDVMDYGHIGMSREEFQSKYRICGLKKFDKTTKVYCDGSAFSNGRTKSKAGYGVYFESHPEKSISKPLQSGPQTNNRAEIEAVSSALDVIWQDLSTNPVKLNYEIHTDSEYVSKLLNDRYSTYNDSKLKELPNGDLAVPMIEKFARVKQYYQLNKDVFANGGKFTIAWVKGHAGEVGNEKADELARKGAAKKV</sequence>
<keyword evidence="7" id="KW-0378">Hydrolase</keyword>
<accession>A0A4C2E707</accession>
<dbReference type="PANTHER" id="PTHR31904">
    <property type="entry name" value="BYPASS OF STOP CODON PROTEIN 5-RELATED"/>
    <property type="match status" value="1"/>
</dbReference>